<dbReference type="EMBL" id="FCOC02000011">
    <property type="protein sequence ID" value="SAL36440.1"/>
    <property type="molecule type" value="Genomic_DNA"/>
</dbReference>
<dbReference type="AlphaFoldDB" id="A0A158GY86"/>
<protein>
    <submittedName>
        <fullName evidence="1">Uncharacterized protein</fullName>
    </submittedName>
</protein>
<proteinExistence type="predicted"/>
<organism evidence="1 2">
    <name type="scientific">Caballeronia sordidicola</name>
    <name type="common">Burkholderia sordidicola</name>
    <dbReference type="NCBI Taxonomy" id="196367"/>
    <lineage>
        <taxon>Bacteria</taxon>
        <taxon>Pseudomonadati</taxon>
        <taxon>Pseudomonadota</taxon>
        <taxon>Betaproteobacteria</taxon>
        <taxon>Burkholderiales</taxon>
        <taxon>Burkholderiaceae</taxon>
        <taxon>Caballeronia</taxon>
    </lineage>
</organism>
<dbReference type="Proteomes" id="UP000054893">
    <property type="component" value="Unassembled WGS sequence"/>
</dbReference>
<sequence length="53" mass="5820">MNGVEGLTEVTVPQIEKPLQFALARFFFVKNVQLDVVSTSDEPSAPIHIGIVH</sequence>
<accession>A0A158GY86</accession>
<evidence type="ECO:0000313" key="1">
    <source>
        <dbReference type="EMBL" id="SAL36440.1"/>
    </source>
</evidence>
<name>A0A158GY86_CABSO</name>
<reference evidence="1 2" key="1">
    <citation type="submission" date="2016-01" db="EMBL/GenBank/DDBJ databases">
        <authorList>
            <person name="Oliw E.H."/>
        </authorList>
    </citation>
    <scope>NUCLEOTIDE SEQUENCE [LARGE SCALE GENOMIC DNA]</scope>
    <source>
        <strain evidence="1">LMG 22029</strain>
    </source>
</reference>
<evidence type="ECO:0000313" key="2">
    <source>
        <dbReference type="Proteomes" id="UP000054893"/>
    </source>
</evidence>
<gene>
    <name evidence="1" type="ORF">AWB64_03688</name>
</gene>